<dbReference type="Proteomes" id="UP000266673">
    <property type="component" value="Unassembled WGS sequence"/>
</dbReference>
<dbReference type="STRING" id="44941.A0A397TX13"/>
<comment type="caution">
    <text evidence="6">The sequence shown here is derived from an EMBL/GenBank/DDBJ whole genome shotgun (WGS) entry which is preliminary data.</text>
</comment>
<feature type="domain" description="Protein kinase" evidence="5">
    <location>
        <begin position="1"/>
        <end position="209"/>
    </location>
</feature>
<dbReference type="PANTHER" id="PTHR44329:SF288">
    <property type="entry name" value="MITOGEN-ACTIVATED PROTEIN KINASE KINASE KINASE 20"/>
    <property type="match status" value="1"/>
</dbReference>
<evidence type="ECO:0000256" key="4">
    <source>
        <dbReference type="ARBA" id="ARBA00022840"/>
    </source>
</evidence>
<dbReference type="PANTHER" id="PTHR44329">
    <property type="entry name" value="SERINE/THREONINE-PROTEIN KINASE TNNI3K-RELATED"/>
    <property type="match status" value="1"/>
</dbReference>
<keyword evidence="2" id="KW-0547">Nucleotide-binding</keyword>
<evidence type="ECO:0000313" key="7">
    <source>
        <dbReference type="Proteomes" id="UP000266673"/>
    </source>
</evidence>
<keyword evidence="1" id="KW-0808">Transferase</keyword>
<evidence type="ECO:0000259" key="5">
    <source>
        <dbReference type="PROSITE" id="PS50011"/>
    </source>
</evidence>
<evidence type="ECO:0000256" key="1">
    <source>
        <dbReference type="ARBA" id="ARBA00022679"/>
    </source>
</evidence>
<dbReference type="EMBL" id="QKWP01003469">
    <property type="protein sequence ID" value="RIB00919.1"/>
    <property type="molecule type" value="Genomic_DNA"/>
</dbReference>
<dbReference type="GO" id="GO:0004674">
    <property type="term" value="F:protein serine/threonine kinase activity"/>
    <property type="evidence" value="ECO:0007669"/>
    <property type="project" value="TreeGrafter"/>
</dbReference>
<accession>A0A397TX13</accession>
<dbReference type="InterPro" id="IPR051681">
    <property type="entry name" value="Ser/Thr_Kinases-Pseudokinases"/>
</dbReference>
<evidence type="ECO:0000256" key="2">
    <source>
        <dbReference type="ARBA" id="ARBA00022741"/>
    </source>
</evidence>
<evidence type="ECO:0000256" key="3">
    <source>
        <dbReference type="ARBA" id="ARBA00022777"/>
    </source>
</evidence>
<name>A0A397TX13_9GLOM</name>
<keyword evidence="7" id="KW-1185">Reference proteome</keyword>
<dbReference type="SUPFAM" id="SSF56112">
    <property type="entry name" value="Protein kinase-like (PK-like)"/>
    <property type="match status" value="1"/>
</dbReference>
<dbReference type="InterPro" id="IPR011009">
    <property type="entry name" value="Kinase-like_dom_sf"/>
</dbReference>
<protein>
    <submittedName>
        <fullName evidence="6">Kinase-like domain-containing protein</fullName>
    </submittedName>
</protein>
<sequence>MNHIFMLNYCKIKETKLKNVKKCNDKDVMRLNVELDDVSSKINHPNILKVFGLTYDLRHYLRQMALSKSPLSWNNKLELVRKIVVGLKCLHNQLIVHAELHPCNIFVNDGVPKLANVAISKDPDLIKLNIYSLEVLMWEICNDGTSPFLEDYNVSLVFDIIRGVRESLKVGTPQEFINLYQKCYVRPNCSEILDDLKNIIQQVKDHKFELHLNFDNCEIDIEDLEKETKLQIKFINSFGLNNRRNLGKFDIAFVTKTLLSDYGDLKITRLQNQEPIIIIPKGEMDYVQEILPEYDIIRLYFLTVSVKYKSNVKNQFIQEIRNALGNPDDNEKTTGLRENLMNGTYIQWGIEVV</sequence>
<evidence type="ECO:0000313" key="6">
    <source>
        <dbReference type="EMBL" id="RIB00919.1"/>
    </source>
</evidence>
<keyword evidence="3 6" id="KW-0418">Kinase</keyword>
<dbReference type="PROSITE" id="PS50011">
    <property type="entry name" value="PROTEIN_KINASE_DOM"/>
    <property type="match status" value="1"/>
</dbReference>
<dbReference type="InterPro" id="IPR000719">
    <property type="entry name" value="Prot_kinase_dom"/>
</dbReference>
<dbReference type="AlphaFoldDB" id="A0A397TX13"/>
<gene>
    <name evidence="6" type="ORF">C2G38_2232434</name>
</gene>
<dbReference type="GO" id="GO:0005524">
    <property type="term" value="F:ATP binding"/>
    <property type="evidence" value="ECO:0007669"/>
    <property type="project" value="UniProtKB-KW"/>
</dbReference>
<dbReference type="Gene3D" id="1.10.510.10">
    <property type="entry name" value="Transferase(Phosphotransferase) domain 1"/>
    <property type="match status" value="2"/>
</dbReference>
<dbReference type="OrthoDB" id="10469783at2759"/>
<reference evidence="6 7" key="1">
    <citation type="submission" date="2018-06" db="EMBL/GenBank/DDBJ databases">
        <title>Comparative genomics reveals the genomic features of Rhizophagus irregularis, R. cerebriforme, R. diaphanum and Gigaspora rosea, and their symbiotic lifestyle signature.</title>
        <authorList>
            <person name="Morin E."/>
            <person name="San Clemente H."/>
            <person name="Chen E.C.H."/>
            <person name="De La Providencia I."/>
            <person name="Hainaut M."/>
            <person name="Kuo A."/>
            <person name="Kohler A."/>
            <person name="Murat C."/>
            <person name="Tang N."/>
            <person name="Roy S."/>
            <person name="Loubradou J."/>
            <person name="Henrissat B."/>
            <person name="Grigoriev I.V."/>
            <person name="Corradi N."/>
            <person name="Roux C."/>
            <person name="Martin F.M."/>
        </authorList>
    </citation>
    <scope>NUCLEOTIDE SEQUENCE [LARGE SCALE GENOMIC DNA]</scope>
    <source>
        <strain evidence="6 7">DAOM 194757</strain>
    </source>
</reference>
<proteinExistence type="predicted"/>
<keyword evidence="4" id="KW-0067">ATP-binding</keyword>
<organism evidence="6 7">
    <name type="scientific">Gigaspora rosea</name>
    <dbReference type="NCBI Taxonomy" id="44941"/>
    <lineage>
        <taxon>Eukaryota</taxon>
        <taxon>Fungi</taxon>
        <taxon>Fungi incertae sedis</taxon>
        <taxon>Mucoromycota</taxon>
        <taxon>Glomeromycotina</taxon>
        <taxon>Glomeromycetes</taxon>
        <taxon>Diversisporales</taxon>
        <taxon>Gigasporaceae</taxon>
        <taxon>Gigaspora</taxon>
    </lineage>
</organism>